<sequence length="141" mass="16561">MSLDNINVLHKIKSEDLIFSDDIEDDRTNTYLTLNDYDWVSYKLSTRFRTKDMGLLNVEFEYVGFTTAFMYITKQNDCKTIDITYNFSTDIFKKHIIDFLQKHIASWDSQYAFNGEEEVIDFYNDVLEHGTVSGIGNHIIN</sequence>
<evidence type="ECO:0000313" key="1">
    <source>
        <dbReference type="EMBL" id="RGM75570.1"/>
    </source>
</evidence>
<accession>A0A3E4YLJ1</accession>
<organism evidence="1 2">
    <name type="scientific">Agathobacter rectalis</name>
    <dbReference type="NCBI Taxonomy" id="39491"/>
    <lineage>
        <taxon>Bacteria</taxon>
        <taxon>Bacillati</taxon>
        <taxon>Bacillota</taxon>
        <taxon>Clostridia</taxon>
        <taxon>Lachnospirales</taxon>
        <taxon>Lachnospiraceae</taxon>
        <taxon>Agathobacter</taxon>
    </lineage>
</organism>
<gene>
    <name evidence="1" type="ORF">DXB99_03310</name>
</gene>
<comment type="caution">
    <text evidence="1">The sequence shown here is derived from an EMBL/GenBank/DDBJ whole genome shotgun (WGS) entry which is preliminary data.</text>
</comment>
<dbReference type="AlphaFoldDB" id="A0A3E4YLJ1"/>
<protein>
    <submittedName>
        <fullName evidence="1">Uncharacterized protein</fullName>
    </submittedName>
</protein>
<dbReference type="EMBL" id="QSTP01000001">
    <property type="protein sequence ID" value="RGM75570.1"/>
    <property type="molecule type" value="Genomic_DNA"/>
</dbReference>
<dbReference type="Proteomes" id="UP000260758">
    <property type="component" value="Unassembled WGS sequence"/>
</dbReference>
<proteinExistence type="predicted"/>
<evidence type="ECO:0000313" key="2">
    <source>
        <dbReference type="Proteomes" id="UP000260758"/>
    </source>
</evidence>
<name>A0A3E4YLJ1_9FIRM</name>
<dbReference type="RefSeq" id="WP_117718326.1">
    <property type="nucleotide sequence ID" value="NZ_QSTP01000001.1"/>
</dbReference>
<reference evidence="1 2" key="1">
    <citation type="submission" date="2018-08" db="EMBL/GenBank/DDBJ databases">
        <title>A genome reference for cultivated species of the human gut microbiota.</title>
        <authorList>
            <person name="Zou Y."/>
            <person name="Xue W."/>
            <person name="Luo G."/>
        </authorList>
    </citation>
    <scope>NUCLEOTIDE SEQUENCE [LARGE SCALE GENOMIC DNA]</scope>
    <source>
        <strain evidence="1 2">OM07-13</strain>
    </source>
</reference>